<reference evidence="3" key="2">
    <citation type="submission" date="2020-09" db="EMBL/GenBank/DDBJ databases">
        <authorList>
            <person name="Sun Q."/>
            <person name="Zhou Y."/>
        </authorList>
    </citation>
    <scope>NUCLEOTIDE SEQUENCE</scope>
    <source>
        <strain evidence="3">CGMCC 4.7306</strain>
    </source>
</reference>
<evidence type="ECO:0000256" key="1">
    <source>
        <dbReference type="SAM" id="MobiDB-lite"/>
    </source>
</evidence>
<organism evidence="3 4">
    <name type="scientific">Microlunatus endophyticus</name>
    <dbReference type="NCBI Taxonomy" id="1716077"/>
    <lineage>
        <taxon>Bacteria</taxon>
        <taxon>Bacillati</taxon>
        <taxon>Actinomycetota</taxon>
        <taxon>Actinomycetes</taxon>
        <taxon>Propionibacteriales</taxon>
        <taxon>Propionibacteriaceae</taxon>
        <taxon>Microlunatus</taxon>
    </lineage>
</organism>
<evidence type="ECO:0000313" key="4">
    <source>
        <dbReference type="Proteomes" id="UP000613840"/>
    </source>
</evidence>
<feature type="domain" description="DUF222" evidence="2">
    <location>
        <begin position="75"/>
        <end position="226"/>
    </location>
</feature>
<feature type="compositionally biased region" description="Acidic residues" evidence="1">
    <location>
        <begin position="295"/>
        <end position="307"/>
    </location>
</feature>
<feature type="region of interest" description="Disordered" evidence="1">
    <location>
        <begin position="277"/>
        <end position="323"/>
    </location>
</feature>
<name>A0A917VZ24_9ACTN</name>
<dbReference type="Proteomes" id="UP000613840">
    <property type="component" value="Unassembled WGS sequence"/>
</dbReference>
<evidence type="ECO:0000259" key="2">
    <source>
        <dbReference type="Pfam" id="PF02720"/>
    </source>
</evidence>
<dbReference type="AlphaFoldDB" id="A0A917VZ24"/>
<dbReference type="Pfam" id="PF02720">
    <property type="entry name" value="DUF222"/>
    <property type="match status" value="1"/>
</dbReference>
<dbReference type="InterPro" id="IPR003870">
    <property type="entry name" value="DUF222"/>
</dbReference>
<keyword evidence="4" id="KW-1185">Reference proteome</keyword>
<reference evidence="3" key="1">
    <citation type="journal article" date="2014" name="Int. J. Syst. Evol. Microbiol.">
        <title>Complete genome sequence of Corynebacterium casei LMG S-19264T (=DSM 44701T), isolated from a smear-ripened cheese.</title>
        <authorList>
            <consortium name="US DOE Joint Genome Institute (JGI-PGF)"/>
            <person name="Walter F."/>
            <person name="Albersmeier A."/>
            <person name="Kalinowski J."/>
            <person name="Ruckert C."/>
        </authorList>
    </citation>
    <scope>NUCLEOTIDE SEQUENCE</scope>
    <source>
        <strain evidence="3">CGMCC 4.7306</strain>
    </source>
</reference>
<evidence type="ECO:0000313" key="3">
    <source>
        <dbReference type="EMBL" id="GGL47353.1"/>
    </source>
</evidence>
<dbReference type="EMBL" id="BMMZ01000001">
    <property type="protein sequence ID" value="GGL47353.1"/>
    <property type="molecule type" value="Genomic_DNA"/>
</dbReference>
<dbReference type="RefSeq" id="WP_188893261.1">
    <property type="nucleotide sequence ID" value="NZ_BMMZ01000001.1"/>
</dbReference>
<gene>
    <name evidence="3" type="ORF">GCM10011575_01430</name>
</gene>
<sequence>MFDRYVPEMDASMVVGALREGAWDEVVTQSRQLSLVAQWAAVHPGAELPSAGTGRLSVLGERAVRYGGPGTPKVAEFAAAELAPEVRLSVYQSHSLIADAVDLKFRFPLIWERLRRCQVRAYVARQIARRTRELPLEVAQRIDRLLADKVTNLPPQRIEHLVDAALVKADPEGVRKAVEEAKRARLAHFSPSTPYGIRSLYARLDAPDATRLKAMISRLTDILMNSPEPIPGVRYGDAQTRPEWEAIALATLGNPGLAFRILVEHDQPDLFTPTSALFTPDTDAPLNDPAAGFDYDVDGEPPADELPPDPVTLPPGDLDDRGDVPESTELGLGTIANDTHRPEADADNGVGREPTSEAARQAALEALVKAIDPTRLFAPVTLYVHLTDAALASAVSAECGHGDLGETPTARVEQVGPALLSQVQEWLGSASRIRVAPVIDPGAIPPVDAYEFPERMRESLWLRTPASVFPYSTNMSRDMDINHTDPYRTGGRGQTGLHNAGPLGRAEHRFVTHGRISMRQPGPGVYVYKTMYGRVLITNPTGTFDLGDQEWAAAVWQLADQRSAAAAA</sequence>
<proteinExistence type="predicted"/>
<comment type="caution">
    <text evidence="3">The sequence shown here is derived from an EMBL/GenBank/DDBJ whole genome shotgun (WGS) entry which is preliminary data.</text>
</comment>
<protein>
    <recommendedName>
        <fullName evidence="2">DUF222 domain-containing protein</fullName>
    </recommendedName>
</protein>
<accession>A0A917VZ24</accession>